<dbReference type="Proteomes" id="UP001071230">
    <property type="component" value="Unassembled WGS sequence"/>
</dbReference>
<dbReference type="EMBL" id="LR746496">
    <property type="protein sequence ID" value="CAA7601575.1"/>
    <property type="molecule type" value="Genomic_DNA"/>
</dbReference>
<keyword evidence="5" id="KW-1185">Reference proteome</keyword>
<proteinExistence type="predicted"/>
<feature type="domain" description="SHOCT" evidence="2">
    <location>
        <begin position="71"/>
        <end position="96"/>
    </location>
</feature>
<dbReference type="InterPro" id="IPR018649">
    <property type="entry name" value="SHOCT"/>
</dbReference>
<dbReference type="RefSeq" id="WP_240985085.1">
    <property type="nucleotide sequence ID" value="NZ_CDGJ01000037.1"/>
</dbReference>
<gene>
    <name evidence="4" type="ORF">DEACI_1518</name>
    <name evidence="3" type="ORF">DEACI_2242</name>
</gene>
<evidence type="ECO:0000313" key="5">
    <source>
        <dbReference type="Proteomes" id="UP001071230"/>
    </source>
</evidence>
<reference evidence="3" key="2">
    <citation type="submission" date="2020-01" db="EMBL/GenBank/DDBJ databases">
        <authorList>
            <person name="Hornung B."/>
        </authorList>
    </citation>
    <scope>NUCLEOTIDE SEQUENCE</scope>
    <source>
        <strain evidence="3">PacBioINE</strain>
    </source>
</reference>
<dbReference type="Proteomes" id="UP000836597">
    <property type="component" value="Chromosome"/>
</dbReference>
<evidence type="ECO:0000256" key="1">
    <source>
        <dbReference type="SAM" id="Phobius"/>
    </source>
</evidence>
<dbReference type="Pfam" id="PF09851">
    <property type="entry name" value="SHOCT"/>
    <property type="match status" value="1"/>
</dbReference>
<feature type="transmembrane region" description="Helical" evidence="1">
    <location>
        <begin position="28"/>
        <end position="54"/>
    </location>
</feature>
<reference evidence="4" key="1">
    <citation type="submission" date="2014-11" db="EMBL/GenBank/DDBJ databases">
        <authorList>
            <person name="Hornung B.V."/>
        </authorList>
    </citation>
    <scope>NUCLEOTIDE SEQUENCE</scope>
    <source>
        <strain evidence="4">INE</strain>
    </source>
</reference>
<keyword evidence="1" id="KW-0812">Transmembrane</keyword>
<dbReference type="AlphaFoldDB" id="A0A8S0Y343"/>
<sequence>MMGWGYGAGMMRGFGLGYYGGYTGSGGAWWSGLVGMAAQILFWLVIIGLGIYVFRRLSFGVSGNSRGTDGALSTLRERYARGEIGREEYQRCKADLK</sequence>
<evidence type="ECO:0000313" key="3">
    <source>
        <dbReference type="EMBL" id="CAA7601575.1"/>
    </source>
</evidence>
<organism evidence="3">
    <name type="scientific">Acididesulfobacillus acetoxydans</name>
    <dbReference type="NCBI Taxonomy" id="1561005"/>
    <lineage>
        <taxon>Bacteria</taxon>
        <taxon>Bacillati</taxon>
        <taxon>Bacillota</taxon>
        <taxon>Clostridia</taxon>
        <taxon>Eubacteriales</taxon>
        <taxon>Peptococcaceae</taxon>
        <taxon>Acididesulfobacillus</taxon>
    </lineage>
</organism>
<evidence type="ECO:0000313" key="4">
    <source>
        <dbReference type="EMBL" id="CEJ07062.1"/>
    </source>
</evidence>
<keyword evidence="1" id="KW-1133">Transmembrane helix</keyword>
<name>A0A8S0Y343_9FIRM</name>
<evidence type="ECO:0000259" key="2">
    <source>
        <dbReference type="Pfam" id="PF09851"/>
    </source>
</evidence>
<dbReference type="EMBL" id="CDGJ01000037">
    <property type="protein sequence ID" value="CEJ07062.1"/>
    <property type="molecule type" value="Genomic_DNA"/>
</dbReference>
<keyword evidence="1" id="KW-0472">Membrane</keyword>
<dbReference type="KEGG" id="aacx:DEACI_2242"/>
<protein>
    <submittedName>
        <fullName evidence="3">SHOCT domain protein</fullName>
    </submittedName>
    <submittedName>
        <fullName evidence="4">Short C-terminal domain</fullName>
    </submittedName>
</protein>
<accession>A0A8S0Y343</accession>